<gene>
    <name evidence="3" type="ORF">NEMVEDRAFT_v1g223667</name>
</gene>
<dbReference type="Gene3D" id="6.10.250.720">
    <property type="match status" value="1"/>
</dbReference>
<dbReference type="Gene3D" id="3.30.479.30">
    <property type="entry name" value="Band 7 domain"/>
    <property type="match status" value="1"/>
</dbReference>
<dbReference type="InParanoid" id="A7T864"/>
<sequence length="267" mass="28954">MNGLELGCLVSPVLNSARIIRSSVFGLDENKKIRNKFTFPANKLNITSVDIQSVEPVDQRTRDALQKSVQLAIEITTNSQEAAARHEAERLEQEAKGRLERQKISDEAEAERARKELLELQAQSAAVESTGQAKAEAQSRAEAARIQGEAAVQQAKLKAEATKIEAESDRERMTKDREAELAYTAEENALEISRAKEMAAIETEKFSNMVNAIGAETIQAIATAGPDMQVKLLQSLGLKSTLITDGSTPVNLFSTAQGLIGAMGTSQ</sequence>
<feature type="compositionally biased region" description="Basic and acidic residues" evidence="1">
    <location>
        <begin position="83"/>
        <end position="107"/>
    </location>
</feature>
<evidence type="ECO:0000313" key="4">
    <source>
        <dbReference type="Proteomes" id="UP000001593"/>
    </source>
</evidence>
<feature type="domain" description="Major vault protein shoulder" evidence="2">
    <location>
        <begin position="15"/>
        <end position="58"/>
    </location>
</feature>
<accession>A7T864</accession>
<dbReference type="PhylomeDB" id="A7T864"/>
<protein>
    <recommendedName>
        <fullName evidence="2">Major vault protein shoulder domain-containing protein</fullName>
    </recommendedName>
</protein>
<proteinExistence type="predicted"/>
<dbReference type="InterPro" id="IPR021870">
    <property type="entry name" value="MVP_shoulder"/>
</dbReference>
<dbReference type="eggNOG" id="ENOG502QPP0">
    <property type="taxonomic scope" value="Eukaryota"/>
</dbReference>
<dbReference type="HOGENOM" id="CLU_1160757_0_0_1"/>
<organism evidence="3 4">
    <name type="scientific">Nematostella vectensis</name>
    <name type="common">Starlet sea anemone</name>
    <dbReference type="NCBI Taxonomy" id="45351"/>
    <lineage>
        <taxon>Eukaryota</taxon>
        <taxon>Metazoa</taxon>
        <taxon>Cnidaria</taxon>
        <taxon>Anthozoa</taxon>
        <taxon>Hexacorallia</taxon>
        <taxon>Actiniaria</taxon>
        <taxon>Edwardsiidae</taxon>
        <taxon>Nematostella</taxon>
    </lineage>
</organism>
<dbReference type="PANTHER" id="PTHR14165:SF3">
    <property type="entry name" value="MAJOR VAULT PROTEIN"/>
    <property type="match status" value="1"/>
</dbReference>
<feature type="region of interest" description="Disordered" evidence="1">
    <location>
        <begin position="80"/>
        <end position="107"/>
    </location>
</feature>
<dbReference type="InterPro" id="IPR039059">
    <property type="entry name" value="MVP"/>
</dbReference>
<dbReference type="InterPro" id="IPR036013">
    <property type="entry name" value="Band_7/SPFH_dom_sf"/>
</dbReference>
<dbReference type="OMA" id="VYKKDMD"/>
<dbReference type="Proteomes" id="UP000001593">
    <property type="component" value="Unassembled WGS sequence"/>
</dbReference>
<evidence type="ECO:0000313" key="3">
    <source>
        <dbReference type="EMBL" id="EDO27830.1"/>
    </source>
</evidence>
<dbReference type="AlphaFoldDB" id="A7T864"/>
<dbReference type="Gene3D" id="6.20.380.10">
    <property type="match status" value="1"/>
</dbReference>
<dbReference type="EMBL" id="DS472522">
    <property type="protein sequence ID" value="EDO27830.1"/>
    <property type="molecule type" value="Genomic_DNA"/>
</dbReference>
<name>A7T864_NEMVE</name>
<reference evidence="3 4" key="1">
    <citation type="journal article" date="2007" name="Science">
        <title>Sea anemone genome reveals ancestral eumetazoan gene repertoire and genomic organization.</title>
        <authorList>
            <person name="Putnam N.H."/>
            <person name="Srivastava M."/>
            <person name="Hellsten U."/>
            <person name="Dirks B."/>
            <person name="Chapman J."/>
            <person name="Salamov A."/>
            <person name="Terry A."/>
            <person name="Shapiro H."/>
            <person name="Lindquist E."/>
            <person name="Kapitonov V.V."/>
            <person name="Jurka J."/>
            <person name="Genikhovich G."/>
            <person name="Grigoriev I.V."/>
            <person name="Lucas S.M."/>
            <person name="Steele R.E."/>
            <person name="Finnerty J.R."/>
            <person name="Technau U."/>
            <person name="Martindale M.Q."/>
            <person name="Rokhsar D.S."/>
        </authorList>
    </citation>
    <scope>NUCLEOTIDE SEQUENCE [LARGE SCALE GENOMIC DNA]</scope>
    <source>
        <strain evidence="4">CH2 X CH6</strain>
    </source>
</reference>
<dbReference type="STRING" id="45351.A7T864"/>
<evidence type="ECO:0000259" key="2">
    <source>
        <dbReference type="Pfam" id="PF11978"/>
    </source>
</evidence>
<evidence type="ECO:0000256" key="1">
    <source>
        <dbReference type="SAM" id="MobiDB-lite"/>
    </source>
</evidence>
<dbReference type="PANTHER" id="PTHR14165">
    <property type="entry name" value="MAJOR VAULT PROTEIN"/>
    <property type="match status" value="1"/>
</dbReference>
<dbReference type="Pfam" id="PF11978">
    <property type="entry name" value="MVP_shoulder"/>
    <property type="match status" value="1"/>
</dbReference>
<keyword evidence="4" id="KW-1185">Reference proteome</keyword>